<feature type="compositionally biased region" description="Polar residues" evidence="1">
    <location>
        <begin position="424"/>
        <end position="443"/>
    </location>
</feature>
<feature type="region of interest" description="Disordered" evidence="1">
    <location>
        <begin position="496"/>
        <end position="560"/>
    </location>
</feature>
<sequence>MAQRSSISENYYNLCREALQSPQLQAFTGPGVSSNLKHLESLRRAAEIATQIHECAKAADPKHRREVQNLADHVTQYIGTYFANWRLLHTQLGENTAIISANMMEVLDDILKCVGKHTHQPSASAKSSITIGSRNNGDPNRIRALMDSLKFQDSKQSFELRQAITFPNDLSAPPTAHVGTPSNQTTSSTRVPQRPRHQPTIESASDEDEPKDIAELMKAKKLQQQAVQKASKDIAAILEGNARKTMKKDEEDERQKPEAKPKPIPEPELKPEESRRRRAAQTPRSSAQQMESMTTDRMVEIIDVAGQSGGSITIKNASQSPQLLAPVGGVSLSSNAMKDLEELRRAAEIAMKIHESAKTADPKHRDEVQNLADHVTRYIGTYCANWRLLQVRLQARSNQNRPILPGKMMETLRDISKFVDKFQPSPTAKSSSWSIPKGSGNTSRQKRIPQLMHDLQQHDNNQLPELREPVLDPGPKYDLPEPATANVIHGVQNMSINKPNTQTTSSRTVGSTNKTPHADLDPRAPVPLVQDRGSQWTQHRTTVDSASDEDEPADYAEARKAKSLHAQAIQYAYDRSEATTREPAAEKPSSEGKKRKVYLTSEEETEQSEDERSRRSRRYGKKPARKSSTTRQRYNSGSDDGSEYPSDNDEESEGQTRKPTRRSANGKRPRKSKTPEPESSPSAPQSGTGFVSQVMAAVTKGGAPINLNNIGNTYGGNYNYISTTIVTQGGTALRSFGASSNR</sequence>
<feature type="region of interest" description="Disordered" evidence="1">
    <location>
        <begin position="119"/>
        <end position="141"/>
    </location>
</feature>
<dbReference type="Proteomes" id="UP000284842">
    <property type="component" value="Unassembled WGS sequence"/>
</dbReference>
<feature type="compositionally biased region" description="Polar residues" evidence="1">
    <location>
        <begin position="180"/>
        <end position="191"/>
    </location>
</feature>
<reference evidence="2 3" key="1">
    <citation type="journal article" date="2018" name="Evol. Lett.">
        <title>Horizontal gene cluster transfer increased hallucinogenic mushroom diversity.</title>
        <authorList>
            <person name="Reynolds H.T."/>
            <person name="Vijayakumar V."/>
            <person name="Gluck-Thaler E."/>
            <person name="Korotkin H.B."/>
            <person name="Matheny P.B."/>
            <person name="Slot J.C."/>
        </authorList>
    </citation>
    <scope>NUCLEOTIDE SEQUENCE [LARGE SCALE GENOMIC DNA]</scope>
    <source>
        <strain evidence="2 3">2629</strain>
    </source>
</reference>
<feature type="compositionally biased region" description="Polar residues" evidence="1">
    <location>
        <begin position="496"/>
        <end position="515"/>
    </location>
</feature>
<feature type="region of interest" description="Disordered" evidence="1">
    <location>
        <begin position="573"/>
        <end position="688"/>
    </location>
</feature>
<dbReference type="InParanoid" id="A0A409YW95"/>
<organism evidence="2 3">
    <name type="scientific">Panaeolus cyanescens</name>
    <dbReference type="NCBI Taxonomy" id="181874"/>
    <lineage>
        <taxon>Eukaryota</taxon>
        <taxon>Fungi</taxon>
        <taxon>Dikarya</taxon>
        <taxon>Basidiomycota</taxon>
        <taxon>Agaricomycotina</taxon>
        <taxon>Agaricomycetes</taxon>
        <taxon>Agaricomycetidae</taxon>
        <taxon>Agaricales</taxon>
        <taxon>Agaricineae</taxon>
        <taxon>Galeropsidaceae</taxon>
        <taxon>Panaeolus</taxon>
    </lineage>
</organism>
<dbReference type="OrthoDB" id="3130949at2759"/>
<feature type="compositionally biased region" description="Polar residues" evidence="1">
    <location>
        <begin position="282"/>
        <end position="293"/>
    </location>
</feature>
<name>A0A409YW95_9AGAR</name>
<dbReference type="AlphaFoldDB" id="A0A409YW95"/>
<feature type="region of interest" description="Disordered" evidence="1">
    <location>
        <begin position="423"/>
        <end position="445"/>
    </location>
</feature>
<gene>
    <name evidence="2" type="ORF">CVT24_010052</name>
</gene>
<comment type="caution">
    <text evidence="2">The sequence shown here is derived from an EMBL/GenBank/DDBJ whole genome shotgun (WGS) entry which is preliminary data.</text>
</comment>
<protein>
    <submittedName>
        <fullName evidence="2">Uncharacterized protein</fullName>
    </submittedName>
</protein>
<keyword evidence="3" id="KW-1185">Reference proteome</keyword>
<feature type="compositionally biased region" description="Basic residues" evidence="1">
    <location>
        <begin position="658"/>
        <end position="672"/>
    </location>
</feature>
<feature type="compositionally biased region" description="Polar residues" evidence="1">
    <location>
        <begin position="120"/>
        <end position="138"/>
    </location>
</feature>
<feature type="compositionally biased region" description="Low complexity" evidence="1">
    <location>
        <begin position="677"/>
        <end position="686"/>
    </location>
</feature>
<feature type="region of interest" description="Disordered" evidence="1">
    <location>
        <begin position="238"/>
        <end position="293"/>
    </location>
</feature>
<feature type="compositionally biased region" description="Basic and acidic residues" evidence="1">
    <location>
        <begin position="247"/>
        <end position="275"/>
    </location>
</feature>
<proteinExistence type="predicted"/>
<dbReference type="EMBL" id="NHTK01000483">
    <property type="protein sequence ID" value="PPR07260.1"/>
    <property type="molecule type" value="Genomic_DNA"/>
</dbReference>
<evidence type="ECO:0000313" key="3">
    <source>
        <dbReference type="Proteomes" id="UP000284842"/>
    </source>
</evidence>
<feature type="compositionally biased region" description="Polar residues" evidence="1">
    <location>
        <begin position="626"/>
        <end position="639"/>
    </location>
</feature>
<feature type="compositionally biased region" description="Acidic residues" evidence="1">
    <location>
        <begin position="640"/>
        <end position="653"/>
    </location>
</feature>
<evidence type="ECO:0000256" key="1">
    <source>
        <dbReference type="SAM" id="MobiDB-lite"/>
    </source>
</evidence>
<feature type="region of interest" description="Disordered" evidence="1">
    <location>
        <begin position="167"/>
        <end position="210"/>
    </location>
</feature>
<feature type="compositionally biased region" description="Basic residues" evidence="1">
    <location>
        <begin position="614"/>
        <end position="625"/>
    </location>
</feature>
<feature type="compositionally biased region" description="Polar residues" evidence="1">
    <location>
        <begin position="532"/>
        <end position="545"/>
    </location>
</feature>
<feature type="compositionally biased region" description="Basic and acidic residues" evidence="1">
    <location>
        <begin position="574"/>
        <end position="592"/>
    </location>
</feature>
<evidence type="ECO:0000313" key="2">
    <source>
        <dbReference type="EMBL" id="PPR07260.1"/>
    </source>
</evidence>
<accession>A0A409YW95</accession>